<feature type="chain" id="PRO_5046653857" description="C-type lectin domain-containing protein" evidence="5">
    <location>
        <begin position="20"/>
        <end position="151"/>
    </location>
</feature>
<dbReference type="InterPro" id="IPR033992">
    <property type="entry name" value="NKR-like_CTLD"/>
</dbReference>
<evidence type="ECO:0000259" key="6">
    <source>
        <dbReference type="PROSITE" id="PS50041"/>
    </source>
</evidence>
<dbReference type="Proteomes" id="UP000826234">
    <property type="component" value="Unassembled WGS sequence"/>
</dbReference>
<evidence type="ECO:0000256" key="4">
    <source>
        <dbReference type="ARBA" id="ARBA00022734"/>
    </source>
</evidence>
<accession>A0ABQ7TKT4</accession>
<evidence type="ECO:0000313" key="8">
    <source>
        <dbReference type="Proteomes" id="UP000826234"/>
    </source>
</evidence>
<keyword evidence="3" id="KW-0964">Secreted</keyword>
<keyword evidence="4" id="KW-0430">Lectin</keyword>
<dbReference type="InterPro" id="IPR016187">
    <property type="entry name" value="CTDL_fold"/>
</dbReference>
<name>A0ABQ7TKT4_PHRPL</name>
<feature type="signal peptide" evidence="5">
    <location>
        <begin position="1"/>
        <end position="19"/>
    </location>
</feature>
<dbReference type="CDD" id="cd03593">
    <property type="entry name" value="CLECT_NK_receptors_like"/>
    <property type="match status" value="1"/>
</dbReference>
<proteinExistence type="predicted"/>
<sequence length="151" mass="17296">MLVAAVIAAVALFFILLDAWCPKPLSGPACPYDWIGYHGRCYFFSKEQRNWTFSKTFCSLQEAHLLTFSPTQEKEFVMRYKGKAPFWIGLSRDPGQPWKWTDGDISTLKIIGDGGDCAFLNSRADATSSRCRTELRWICSKHDIFKNQNTR</sequence>
<comment type="caution">
    <text evidence="7">The sequence shown here is derived from an EMBL/GenBank/DDBJ whole genome shotgun (WGS) entry which is preliminary data.</text>
</comment>
<keyword evidence="8" id="KW-1185">Reference proteome</keyword>
<comment type="subcellular location">
    <subcellularLocation>
        <location evidence="1">Cell membrane</location>
        <topology evidence="1">Single-pass type II membrane protein</topology>
    </subcellularLocation>
    <subcellularLocation>
        <location evidence="2">Secreted</location>
    </subcellularLocation>
</comment>
<dbReference type="InterPro" id="IPR016186">
    <property type="entry name" value="C-type_lectin-like/link_sf"/>
</dbReference>
<dbReference type="SMART" id="SM00034">
    <property type="entry name" value="CLECT"/>
    <property type="match status" value="1"/>
</dbReference>
<dbReference type="EMBL" id="JAIPUX010000439">
    <property type="protein sequence ID" value="KAH0630419.1"/>
    <property type="molecule type" value="Genomic_DNA"/>
</dbReference>
<evidence type="ECO:0000256" key="5">
    <source>
        <dbReference type="SAM" id="SignalP"/>
    </source>
</evidence>
<feature type="domain" description="C-type lectin" evidence="6">
    <location>
        <begin position="37"/>
        <end position="140"/>
    </location>
</feature>
<gene>
    <name evidence="7" type="ORF">JD844_013432</name>
</gene>
<reference evidence="7 8" key="1">
    <citation type="journal article" date="2022" name="Gigascience">
        <title>A chromosome-level genome assembly and annotation of the desert horned lizard, Phrynosoma platyrhinos, provides insight into chromosomal rearrangements among reptiles.</title>
        <authorList>
            <person name="Koochekian N."/>
            <person name="Ascanio A."/>
            <person name="Farleigh K."/>
            <person name="Card D.C."/>
            <person name="Schield D.R."/>
            <person name="Castoe T.A."/>
            <person name="Jezkova T."/>
        </authorList>
    </citation>
    <scope>NUCLEOTIDE SEQUENCE [LARGE SCALE GENOMIC DNA]</scope>
    <source>
        <strain evidence="7">NK-2021</strain>
    </source>
</reference>
<dbReference type="Pfam" id="PF00059">
    <property type="entry name" value="Lectin_C"/>
    <property type="match status" value="1"/>
</dbReference>
<dbReference type="PANTHER" id="PTHR45710">
    <property type="entry name" value="C-TYPE LECTIN DOMAIN-CONTAINING PROTEIN 180"/>
    <property type="match status" value="1"/>
</dbReference>
<dbReference type="InterPro" id="IPR050828">
    <property type="entry name" value="C-type_lectin/matrix_domain"/>
</dbReference>
<dbReference type="PANTHER" id="PTHR45710:SF35">
    <property type="entry name" value="C-TYPE LECTIN DOMAIN FAMILY 2 MEMBER D"/>
    <property type="match status" value="1"/>
</dbReference>
<dbReference type="InterPro" id="IPR001304">
    <property type="entry name" value="C-type_lectin-like"/>
</dbReference>
<dbReference type="Gene3D" id="3.10.100.10">
    <property type="entry name" value="Mannose-Binding Protein A, subunit A"/>
    <property type="match status" value="1"/>
</dbReference>
<evidence type="ECO:0000313" key="7">
    <source>
        <dbReference type="EMBL" id="KAH0630419.1"/>
    </source>
</evidence>
<keyword evidence="5" id="KW-0732">Signal</keyword>
<dbReference type="SUPFAM" id="SSF56436">
    <property type="entry name" value="C-type lectin-like"/>
    <property type="match status" value="1"/>
</dbReference>
<evidence type="ECO:0000256" key="1">
    <source>
        <dbReference type="ARBA" id="ARBA00004401"/>
    </source>
</evidence>
<organism evidence="7 8">
    <name type="scientific">Phrynosoma platyrhinos</name>
    <name type="common">Desert horned lizard</name>
    <dbReference type="NCBI Taxonomy" id="52577"/>
    <lineage>
        <taxon>Eukaryota</taxon>
        <taxon>Metazoa</taxon>
        <taxon>Chordata</taxon>
        <taxon>Craniata</taxon>
        <taxon>Vertebrata</taxon>
        <taxon>Euteleostomi</taxon>
        <taxon>Lepidosauria</taxon>
        <taxon>Squamata</taxon>
        <taxon>Bifurcata</taxon>
        <taxon>Unidentata</taxon>
        <taxon>Episquamata</taxon>
        <taxon>Toxicofera</taxon>
        <taxon>Iguania</taxon>
        <taxon>Phrynosomatidae</taxon>
        <taxon>Phrynosomatinae</taxon>
        <taxon>Phrynosoma</taxon>
    </lineage>
</organism>
<dbReference type="PROSITE" id="PS50041">
    <property type="entry name" value="C_TYPE_LECTIN_2"/>
    <property type="match status" value="1"/>
</dbReference>
<evidence type="ECO:0000256" key="2">
    <source>
        <dbReference type="ARBA" id="ARBA00004613"/>
    </source>
</evidence>
<evidence type="ECO:0000256" key="3">
    <source>
        <dbReference type="ARBA" id="ARBA00022525"/>
    </source>
</evidence>
<protein>
    <recommendedName>
        <fullName evidence="6">C-type lectin domain-containing protein</fullName>
    </recommendedName>
</protein>